<keyword evidence="2" id="KW-1185">Reference proteome</keyword>
<reference evidence="1 2" key="1">
    <citation type="submission" date="2016-06" db="EMBL/GenBank/DDBJ databases">
        <title>Comparative genomics of the ectomycorrhizal sister species Rhizopogon vinicolor and Rhizopogon vesiculosus (Basidiomycota: Boletales) reveals a divergence of the mating type B locus.</title>
        <authorList>
            <consortium name="DOE Joint Genome Institute"/>
            <person name="Mujic A.B."/>
            <person name="Kuo A."/>
            <person name="Tritt A."/>
            <person name="Lipzen A."/>
            <person name="Chen C."/>
            <person name="Johnson J."/>
            <person name="Sharma A."/>
            <person name="Barry K."/>
            <person name="Grigoriev I.V."/>
            <person name="Spatafora J.W."/>
        </authorList>
    </citation>
    <scope>NUCLEOTIDE SEQUENCE [LARGE SCALE GENOMIC DNA]</scope>
    <source>
        <strain evidence="1 2">AM-OR11-026</strain>
    </source>
</reference>
<dbReference type="AlphaFoldDB" id="A0A1B7MJV7"/>
<protein>
    <submittedName>
        <fullName evidence="1">Uncharacterized protein</fullName>
    </submittedName>
</protein>
<evidence type="ECO:0000313" key="2">
    <source>
        <dbReference type="Proteomes" id="UP000092154"/>
    </source>
</evidence>
<gene>
    <name evidence="1" type="ORF">K503DRAFT_569511</name>
</gene>
<evidence type="ECO:0000313" key="1">
    <source>
        <dbReference type="EMBL" id="OAX32893.1"/>
    </source>
</evidence>
<proteinExistence type="predicted"/>
<dbReference type="InParanoid" id="A0A1B7MJV7"/>
<dbReference type="Proteomes" id="UP000092154">
    <property type="component" value="Unassembled WGS sequence"/>
</dbReference>
<dbReference type="EMBL" id="KV448887">
    <property type="protein sequence ID" value="OAX32893.1"/>
    <property type="molecule type" value="Genomic_DNA"/>
</dbReference>
<name>A0A1B7MJV7_9AGAM</name>
<sequence length="52" mass="5674">MFYSRKLSLSPVVISLAPAIFHTTAVAVHHDLSFSSASALRPCSTTTRELRV</sequence>
<organism evidence="1 2">
    <name type="scientific">Rhizopogon vinicolor AM-OR11-026</name>
    <dbReference type="NCBI Taxonomy" id="1314800"/>
    <lineage>
        <taxon>Eukaryota</taxon>
        <taxon>Fungi</taxon>
        <taxon>Dikarya</taxon>
        <taxon>Basidiomycota</taxon>
        <taxon>Agaricomycotina</taxon>
        <taxon>Agaricomycetes</taxon>
        <taxon>Agaricomycetidae</taxon>
        <taxon>Boletales</taxon>
        <taxon>Suillineae</taxon>
        <taxon>Rhizopogonaceae</taxon>
        <taxon>Rhizopogon</taxon>
    </lineage>
</organism>
<accession>A0A1B7MJV7</accession>